<dbReference type="GO" id="GO:0048038">
    <property type="term" value="F:quinone binding"/>
    <property type="evidence" value="ECO:0007669"/>
    <property type="project" value="UniProtKB-KW"/>
</dbReference>
<comment type="catalytic activity">
    <reaction evidence="5">
        <text>a quinone + NADH + 5 H(+)(in) = a quinol + NAD(+) + 4 H(+)(out)</text>
        <dbReference type="Rhea" id="RHEA:57888"/>
        <dbReference type="ChEBI" id="CHEBI:15378"/>
        <dbReference type="ChEBI" id="CHEBI:24646"/>
        <dbReference type="ChEBI" id="CHEBI:57540"/>
        <dbReference type="ChEBI" id="CHEBI:57945"/>
        <dbReference type="ChEBI" id="CHEBI:132124"/>
    </reaction>
</comment>
<feature type="transmembrane region" description="Helical" evidence="5">
    <location>
        <begin position="355"/>
        <end position="373"/>
    </location>
</feature>
<evidence type="ECO:0000256" key="1">
    <source>
        <dbReference type="ARBA" id="ARBA00004141"/>
    </source>
</evidence>
<feature type="transmembrane region" description="Helical" evidence="5">
    <location>
        <begin position="244"/>
        <end position="267"/>
    </location>
</feature>
<dbReference type="NCBIfam" id="NF004743">
    <property type="entry name" value="PRK06076.1-4"/>
    <property type="match status" value="1"/>
</dbReference>
<feature type="transmembrane region" description="Helical" evidence="5">
    <location>
        <begin position="122"/>
        <end position="142"/>
    </location>
</feature>
<reference evidence="7 8" key="1">
    <citation type="submission" date="2018-03" db="EMBL/GenBank/DDBJ databases">
        <title>Genomic Encyclopedia of Archaeal and Bacterial Type Strains, Phase II (KMG-II): from individual species to whole genera.</title>
        <authorList>
            <person name="Goeker M."/>
        </authorList>
    </citation>
    <scope>NUCLEOTIDE SEQUENCE [LARGE SCALE GENOMIC DNA]</scope>
    <source>
        <strain evidence="7 8">DSM 44720</strain>
    </source>
</reference>
<name>A0A2T0TCT4_9PSEU</name>
<comment type="subcellular location">
    <subcellularLocation>
        <location evidence="5 6">Cell membrane</location>
        <topology evidence="5 6">Multi-pass membrane protein</topology>
    </subcellularLocation>
    <subcellularLocation>
        <location evidence="1">Membrane</location>
        <topology evidence="1">Multi-pass membrane protein</topology>
    </subcellularLocation>
</comment>
<dbReference type="PANTHER" id="PTHR11432:SF3">
    <property type="entry name" value="NADH-UBIQUINONE OXIDOREDUCTASE CHAIN 1"/>
    <property type="match status" value="1"/>
</dbReference>
<dbReference type="OrthoDB" id="9803734at2"/>
<dbReference type="InterPro" id="IPR001694">
    <property type="entry name" value="NADH_UbQ_OxRdtase_su1/FPO"/>
</dbReference>
<dbReference type="GO" id="GO:0009060">
    <property type="term" value="P:aerobic respiration"/>
    <property type="evidence" value="ECO:0007669"/>
    <property type="project" value="TreeGrafter"/>
</dbReference>
<dbReference type="NCBIfam" id="NF004741">
    <property type="entry name" value="PRK06076.1-2"/>
    <property type="match status" value="1"/>
</dbReference>
<keyword evidence="4 5" id="KW-0472">Membrane</keyword>
<comment type="caution">
    <text evidence="7">The sequence shown here is derived from an EMBL/GenBank/DDBJ whole genome shotgun (WGS) entry which is preliminary data.</text>
</comment>
<keyword evidence="5 6" id="KW-0520">NAD</keyword>
<keyword evidence="5" id="KW-0874">Quinone</keyword>
<keyword evidence="2 5" id="KW-0812">Transmembrane</keyword>
<keyword evidence="5" id="KW-0830">Ubiquinone</keyword>
<evidence type="ECO:0000313" key="7">
    <source>
        <dbReference type="EMBL" id="PRY43476.1"/>
    </source>
</evidence>
<dbReference type="AlphaFoldDB" id="A0A2T0TCT4"/>
<comment type="function">
    <text evidence="5">NDH-1 shuttles electrons from NADH, via FMN and iron-sulfur (Fe-S) centers, to quinones in the respiratory chain. The immediate electron acceptor for the enzyme in this species is believed to be ubiquinone. Couples the redox reaction to proton translocation (for every two electrons transferred, four hydrogen ions are translocated across the cytoplasmic membrane), and thus conserves the redox energy in a proton gradient. This subunit may bind ubiquinone.</text>
</comment>
<accession>A0A2T0TCT4</accession>
<keyword evidence="8" id="KW-1185">Reference proteome</keyword>
<keyword evidence="5" id="KW-1003">Cell membrane</keyword>
<comment type="similarity">
    <text evidence="5 6">Belongs to the complex I subunit 1 family.</text>
</comment>
<evidence type="ECO:0000256" key="3">
    <source>
        <dbReference type="ARBA" id="ARBA00022989"/>
    </source>
</evidence>
<keyword evidence="3 5" id="KW-1133">Transmembrane helix</keyword>
<comment type="subunit">
    <text evidence="5">NDH-1 is composed of 14 different subunits. Subunits NuoA, H, J, K, L, M, N constitute the membrane sector of the complex.</text>
</comment>
<dbReference type="InterPro" id="IPR018086">
    <property type="entry name" value="NADH_UbQ_OxRdtase_su1_CS"/>
</dbReference>
<dbReference type="Pfam" id="PF00146">
    <property type="entry name" value="NADHdh"/>
    <property type="match status" value="1"/>
</dbReference>
<feature type="transmembrane region" description="Helical" evidence="5">
    <location>
        <begin position="196"/>
        <end position="215"/>
    </location>
</feature>
<dbReference type="GO" id="GO:0003954">
    <property type="term" value="F:NADH dehydrogenase activity"/>
    <property type="evidence" value="ECO:0007669"/>
    <property type="project" value="TreeGrafter"/>
</dbReference>
<dbReference type="RefSeq" id="WP_106187053.1">
    <property type="nucleotide sequence ID" value="NZ_PVTF01000003.1"/>
</dbReference>
<evidence type="ECO:0000256" key="2">
    <source>
        <dbReference type="ARBA" id="ARBA00022692"/>
    </source>
</evidence>
<evidence type="ECO:0000256" key="4">
    <source>
        <dbReference type="ARBA" id="ARBA00023136"/>
    </source>
</evidence>
<gene>
    <name evidence="5" type="primary">nuoH</name>
    <name evidence="7" type="ORF">CLV43_103219</name>
</gene>
<dbReference type="EMBL" id="PVTF01000003">
    <property type="protein sequence ID" value="PRY43476.1"/>
    <property type="molecule type" value="Genomic_DNA"/>
</dbReference>
<dbReference type="EC" id="7.1.1.-" evidence="5"/>
<protein>
    <recommendedName>
        <fullName evidence="5">NADH-quinone oxidoreductase subunit H</fullName>
        <ecNumber evidence="5">7.1.1.-</ecNumber>
    </recommendedName>
    <alternativeName>
        <fullName evidence="5">NADH dehydrogenase I subunit H</fullName>
    </alternativeName>
    <alternativeName>
        <fullName evidence="5">NDH-1 subunit H</fullName>
    </alternativeName>
</protein>
<dbReference type="Proteomes" id="UP000239494">
    <property type="component" value="Unassembled WGS sequence"/>
</dbReference>
<evidence type="ECO:0000256" key="6">
    <source>
        <dbReference type="RuleBase" id="RU000471"/>
    </source>
</evidence>
<feature type="transmembrane region" description="Helical" evidence="5">
    <location>
        <begin position="12"/>
        <end position="34"/>
    </location>
</feature>
<keyword evidence="5" id="KW-1278">Translocase</keyword>
<dbReference type="GO" id="GO:0005886">
    <property type="term" value="C:plasma membrane"/>
    <property type="evidence" value="ECO:0007669"/>
    <property type="project" value="UniProtKB-SubCell"/>
</dbReference>
<proteinExistence type="inferred from homology"/>
<dbReference type="GO" id="GO:0016655">
    <property type="term" value="F:oxidoreductase activity, acting on NAD(P)H, quinone or similar compound as acceptor"/>
    <property type="evidence" value="ECO:0007669"/>
    <property type="project" value="UniProtKB-UniRule"/>
</dbReference>
<organism evidence="7 8">
    <name type="scientific">Umezawaea tangerina</name>
    <dbReference type="NCBI Taxonomy" id="84725"/>
    <lineage>
        <taxon>Bacteria</taxon>
        <taxon>Bacillati</taxon>
        <taxon>Actinomycetota</taxon>
        <taxon>Actinomycetes</taxon>
        <taxon>Pseudonocardiales</taxon>
        <taxon>Pseudonocardiaceae</taxon>
        <taxon>Umezawaea</taxon>
    </lineage>
</organism>
<sequence>MTTAELLADDPIWLILIKVVGIFAFLVVMTLFMINWERKVVARMQQRPGPNRVGPNGWLQSLADGLKLAFKEDIRPVLADKWVFFLAPVISCIPAFVAFSVIPIGGEVSIFGERTALQLVDLPVGVLVVLACSSVGVYGIVLSGWASGSPYPLLGALRSAAQVISYEIAMGLSIVGVVMFSHSMSTSDIVKAQGNLWFVVLLFPSFAIYVISMVGETNRAPFDLPEAESELVGGFHTEYSSLKFALFFLAEYVNMVTVSALASTLFLGGYQTPFGLGSLWSGFDNGWFGLVWFVAKTLFFLFVFIWLRGTLPRMRYDQFMRLGWKVLVPISLVWIVAVALVRALNNSGEFSQQQFLIILGVVLGVLVLLSLLLPDRKVEEDPNAVPITGGGFPVPPLDLEVPKAPTRRTPVVANLPKEPVAVTASKEASDGDV</sequence>
<evidence type="ECO:0000256" key="5">
    <source>
        <dbReference type="HAMAP-Rule" id="MF_01350"/>
    </source>
</evidence>
<feature type="transmembrane region" description="Helical" evidence="5">
    <location>
        <begin position="82"/>
        <end position="102"/>
    </location>
</feature>
<feature type="transmembrane region" description="Helical" evidence="5">
    <location>
        <begin position="163"/>
        <end position="184"/>
    </location>
</feature>
<evidence type="ECO:0000313" key="8">
    <source>
        <dbReference type="Proteomes" id="UP000239494"/>
    </source>
</evidence>
<dbReference type="HAMAP" id="MF_01350">
    <property type="entry name" value="NDH1_NuoH"/>
    <property type="match status" value="1"/>
</dbReference>
<dbReference type="PANTHER" id="PTHR11432">
    <property type="entry name" value="NADH DEHYDROGENASE SUBUNIT 1"/>
    <property type="match status" value="1"/>
</dbReference>
<feature type="transmembrane region" description="Helical" evidence="5">
    <location>
        <begin position="287"/>
        <end position="307"/>
    </location>
</feature>
<dbReference type="PROSITE" id="PS00668">
    <property type="entry name" value="COMPLEX1_ND1_2"/>
    <property type="match status" value="1"/>
</dbReference>
<feature type="transmembrane region" description="Helical" evidence="5">
    <location>
        <begin position="319"/>
        <end position="343"/>
    </location>
</feature>